<reference evidence="1 2" key="1">
    <citation type="journal article" date="2018" name="Genomics">
        <title>Molecular footprints of inshore aquatic adaptation in Indo-Pacific humpback dolphin (Sousa chinensis).</title>
        <authorList>
            <person name="Ming Y."/>
            <person name="Jian J."/>
            <person name="Yu F."/>
            <person name="Yu X."/>
            <person name="Wang J."/>
            <person name="Liu W."/>
        </authorList>
    </citation>
    <scope>NUCLEOTIDE SEQUENCE [LARGE SCALE GENOMIC DNA]</scope>
    <source>
        <strain evidence="1">MY-2018</strain>
        <tissue evidence="1">Skin</tissue>
    </source>
</reference>
<accession>A0A484H399</accession>
<evidence type="ECO:0000313" key="2">
    <source>
        <dbReference type="Proteomes" id="UP000295264"/>
    </source>
</evidence>
<feature type="non-terminal residue" evidence="1">
    <location>
        <position position="1"/>
    </location>
</feature>
<keyword evidence="2" id="KW-1185">Reference proteome</keyword>
<name>A0A484H399_SOUCH</name>
<comment type="caution">
    <text evidence="1">The sequence shown here is derived from an EMBL/GenBank/DDBJ whole genome shotgun (WGS) entry which is preliminary data.</text>
</comment>
<dbReference type="EMBL" id="QWLN02000859">
    <property type="protein sequence ID" value="TEA41770.1"/>
    <property type="molecule type" value="Genomic_DNA"/>
</dbReference>
<protein>
    <submittedName>
        <fullName evidence="1">Uncharacterized protein</fullName>
    </submittedName>
</protein>
<dbReference type="AlphaFoldDB" id="A0A484H399"/>
<sequence>LTTEEKLSKVDETISHNCEQLHTYRKQAKILIEKVERSICSF</sequence>
<gene>
    <name evidence="1" type="ORF">DBR06_SOUSAS2410008</name>
</gene>
<proteinExistence type="predicted"/>
<dbReference type="Proteomes" id="UP000295264">
    <property type="component" value="Unassembled WGS sequence"/>
</dbReference>
<evidence type="ECO:0000313" key="1">
    <source>
        <dbReference type="EMBL" id="TEA41770.1"/>
    </source>
</evidence>
<organism evidence="1 2">
    <name type="scientific">Sousa chinensis</name>
    <name type="common">Indo-pacific humpbacked dolphin</name>
    <name type="synonym">Steno chinensis</name>
    <dbReference type="NCBI Taxonomy" id="103600"/>
    <lineage>
        <taxon>Eukaryota</taxon>
        <taxon>Metazoa</taxon>
        <taxon>Chordata</taxon>
        <taxon>Craniata</taxon>
        <taxon>Vertebrata</taxon>
        <taxon>Euteleostomi</taxon>
        <taxon>Mammalia</taxon>
        <taxon>Eutheria</taxon>
        <taxon>Laurasiatheria</taxon>
        <taxon>Artiodactyla</taxon>
        <taxon>Whippomorpha</taxon>
        <taxon>Cetacea</taxon>
        <taxon>Odontoceti</taxon>
        <taxon>Delphinidae</taxon>
        <taxon>Sousa</taxon>
    </lineage>
</organism>